<proteinExistence type="predicted"/>
<accession>A0A9X2VV26</accession>
<keyword evidence="2" id="KW-1185">Reference proteome</keyword>
<dbReference type="EMBL" id="JANYMP010000027">
    <property type="protein sequence ID" value="MCS7482877.1"/>
    <property type="molecule type" value="Genomic_DNA"/>
</dbReference>
<protein>
    <submittedName>
        <fullName evidence="1">Uncharacterized protein</fullName>
    </submittedName>
</protein>
<comment type="caution">
    <text evidence="1">The sequence shown here is derived from an EMBL/GenBank/DDBJ whole genome shotgun (WGS) entry which is preliminary data.</text>
</comment>
<reference evidence="1" key="1">
    <citation type="submission" date="2022-08" db="EMBL/GenBank/DDBJ databases">
        <authorList>
            <person name="Tistechok S."/>
            <person name="Samborskyy M."/>
            <person name="Roman I."/>
        </authorList>
    </citation>
    <scope>NUCLEOTIDE SEQUENCE</scope>
    <source>
        <strain evidence="1">DSM 103496</strain>
    </source>
</reference>
<sequence>MNDDSQPSGKAPTFVTLYSWGTGSPVRVAEFRLTQSGTVELAIVEPTEATVARNYFDHGVDVDDDRRTVLPNEEPEMFMRGLLTPRRSSYYSFADESGADNPE</sequence>
<dbReference type="AlphaFoldDB" id="A0A9X2VV26"/>
<evidence type="ECO:0000313" key="1">
    <source>
        <dbReference type="EMBL" id="MCS7482877.1"/>
    </source>
</evidence>
<evidence type="ECO:0000313" key="2">
    <source>
        <dbReference type="Proteomes" id="UP001141259"/>
    </source>
</evidence>
<dbReference type="Proteomes" id="UP001141259">
    <property type="component" value="Unassembled WGS sequence"/>
</dbReference>
<gene>
    <name evidence="1" type="ORF">NZH93_39030</name>
</gene>
<dbReference type="RefSeq" id="WP_259628342.1">
    <property type="nucleotide sequence ID" value="NZ_JANYMP010000027.1"/>
</dbReference>
<name>A0A9X2VV26_9PSEU</name>
<organism evidence="1 2">
    <name type="scientific">Umezawaea endophytica</name>
    <dbReference type="NCBI Taxonomy" id="1654476"/>
    <lineage>
        <taxon>Bacteria</taxon>
        <taxon>Bacillati</taxon>
        <taxon>Actinomycetota</taxon>
        <taxon>Actinomycetes</taxon>
        <taxon>Pseudonocardiales</taxon>
        <taxon>Pseudonocardiaceae</taxon>
        <taxon>Umezawaea</taxon>
    </lineage>
</organism>